<feature type="compositionally biased region" description="Polar residues" evidence="1">
    <location>
        <begin position="84"/>
        <end position="94"/>
    </location>
</feature>
<dbReference type="AlphaFoldDB" id="A0A6A6XNU9"/>
<evidence type="ECO:0000313" key="3">
    <source>
        <dbReference type="Proteomes" id="UP000799757"/>
    </source>
</evidence>
<feature type="compositionally biased region" description="Polar residues" evidence="1">
    <location>
        <begin position="171"/>
        <end position="189"/>
    </location>
</feature>
<gene>
    <name evidence="2" type="ORF">K505DRAFT_333828</name>
</gene>
<dbReference type="Proteomes" id="UP000799757">
    <property type="component" value="Unassembled WGS sequence"/>
</dbReference>
<feature type="region of interest" description="Disordered" evidence="1">
    <location>
        <begin position="83"/>
        <end position="189"/>
    </location>
</feature>
<feature type="compositionally biased region" description="Polar residues" evidence="1">
    <location>
        <begin position="154"/>
        <end position="164"/>
    </location>
</feature>
<evidence type="ECO:0000313" key="2">
    <source>
        <dbReference type="EMBL" id="KAF2798032.1"/>
    </source>
</evidence>
<protein>
    <submittedName>
        <fullName evidence="2">Uncharacterized protein</fullName>
    </submittedName>
</protein>
<accession>A0A6A6XNU9</accession>
<reference evidence="2" key="1">
    <citation type="journal article" date="2020" name="Stud. Mycol.">
        <title>101 Dothideomycetes genomes: a test case for predicting lifestyles and emergence of pathogens.</title>
        <authorList>
            <person name="Haridas S."/>
            <person name="Albert R."/>
            <person name="Binder M."/>
            <person name="Bloem J."/>
            <person name="Labutti K."/>
            <person name="Salamov A."/>
            <person name="Andreopoulos B."/>
            <person name="Baker S."/>
            <person name="Barry K."/>
            <person name="Bills G."/>
            <person name="Bluhm B."/>
            <person name="Cannon C."/>
            <person name="Castanera R."/>
            <person name="Culley D."/>
            <person name="Daum C."/>
            <person name="Ezra D."/>
            <person name="Gonzalez J."/>
            <person name="Henrissat B."/>
            <person name="Kuo A."/>
            <person name="Liang C."/>
            <person name="Lipzen A."/>
            <person name="Lutzoni F."/>
            <person name="Magnuson J."/>
            <person name="Mondo S."/>
            <person name="Nolan M."/>
            <person name="Ohm R."/>
            <person name="Pangilinan J."/>
            <person name="Park H.-J."/>
            <person name="Ramirez L."/>
            <person name="Alfaro M."/>
            <person name="Sun H."/>
            <person name="Tritt A."/>
            <person name="Yoshinaga Y."/>
            <person name="Zwiers L.-H."/>
            <person name="Turgeon B."/>
            <person name="Goodwin S."/>
            <person name="Spatafora J."/>
            <person name="Crous P."/>
            <person name="Grigoriev I."/>
        </authorList>
    </citation>
    <scope>NUCLEOTIDE SEQUENCE</scope>
    <source>
        <strain evidence="2">CBS 109.77</strain>
    </source>
</reference>
<proteinExistence type="predicted"/>
<name>A0A6A6XNU9_9PLEO</name>
<keyword evidence="3" id="KW-1185">Reference proteome</keyword>
<evidence type="ECO:0000256" key="1">
    <source>
        <dbReference type="SAM" id="MobiDB-lite"/>
    </source>
</evidence>
<organism evidence="2 3">
    <name type="scientific">Melanomma pulvis-pyrius CBS 109.77</name>
    <dbReference type="NCBI Taxonomy" id="1314802"/>
    <lineage>
        <taxon>Eukaryota</taxon>
        <taxon>Fungi</taxon>
        <taxon>Dikarya</taxon>
        <taxon>Ascomycota</taxon>
        <taxon>Pezizomycotina</taxon>
        <taxon>Dothideomycetes</taxon>
        <taxon>Pleosporomycetidae</taxon>
        <taxon>Pleosporales</taxon>
        <taxon>Melanommataceae</taxon>
        <taxon>Melanomma</taxon>
    </lineage>
</organism>
<sequence length="189" mass="21815">MCYEAEDLSRIGKEVRNEVNPEKRYKIFINGVRGLDRNCQKCRMRREQQEADEMEKTRRRNAKFHEFTITQLGIKMPTIVSDYPISSSKSQTPPHQRAVERFSPYPTPRHQTHPPQDLFAGSSQPLHFNKFPAKQTAPPLSSNPSQNPSPTSTRLPHTSESKYNQKAKPKTASQSSFERWFQNIDNPSS</sequence>
<feature type="compositionally biased region" description="Low complexity" evidence="1">
    <location>
        <begin position="138"/>
        <end position="153"/>
    </location>
</feature>
<dbReference type="EMBL" id="MU001793">
    <property type="protein sequence ID" value="KAF2798032.1"/>
    <property type="molecule type" value="Genomic_DNA"/>
</dbReference>